<organism evidence="1 2">
    <name type="scientific">Nitrosococcus wardiae</name>
    <dbReference type="NCBI Taxonomy" id="1814290"/>
    <lineage>
        <taxon>Bacteria</taxon>
        <taxon>Pseudomonadati</taxon>
        <taxon>Pseudomonadota</taxon>
        <taxon>Gammaproteobacteria</taxon>
        <taxon>Chromatiales</taxon>
        <taxon>Chromatiaceae</taxon>
        <taxon>Nitrosococcus</taxon>
    </lineage>
</organism>
<dbReference type="RefSeq" id="WP_134356837.1">
    <property type="nucleotide sequence ID" value="NZ_CP038033.1"/>
</dbReference>
<evidence type="ECO:0000313" key="1">
    <source>
        <dbReference type="EMBL" id="QBQ53827.1"/>
    </source>
</evidence>
<accession>A0A4P7BX05</accession>
<evidence type="ECO:0000313" key="2">
    <source>
        <dbReference type="Proteomes" id="UP000294325"/>
    </source>
</evidence>
<dbReference type="Proteomes" id="UP000294325">
    <property type="component" value="Chromosome"/>
</dbReference>
<sequence>MPTAKPRYAGDDSKLQPESFSEELRHTLRSYSPHSEVETDATGAHPADIFVEELLYEARWASEELSAQRSDLTKGELHAERSDLLKALTSTHHKLCNLSRDFDCLLGVNADPLGCADKIHELIGYVEGAATAIDTQPPMERSPVKQHKVAVEMTIRVMRVLQDHGIEVSATADKRFKNTYISEPVRILKALGDEIRLVRDIYTWRDILIKAKESVSDFK</sequence>
<dbReference type="EMBL" id="CP038033">
    <property type="protein sequence ID" value="QBQ53827.1"/>
    <property type="molecule type" value="Genomic_DNA"/>
</dbReference>
<protein>
    <submittedName>
        <fullName evidence="1">Uncharacterized protein</fullName>
    </submittedName>
</protein>
<dbReference type="KEGG" id="nwr:E3U44_04350"/>
<gene>
    <name evidence="1" type="ORF">E3U44_04350</name>
</gene>
<dbReference type="AlphaFoldDB" id="A0A4P7BX05"/>
<keyword evidence="2" id="KW-1185">Reference proteome</keyword>
<name>A0A4P7BX05_9GAMM</name>
<proteinExistence type="predicted"/>
<reference evidence="1 2" key="1">
    <citation type="submission" date="2019-03" db="EMBL/GenBank/DDBJ databases">
        <title>The genome sequence of Nitrosococcus wardiae strain D1FHST reveals the archetypal metabolic capacity of ammonia-oxidizing Gammaproteobacteria.</title>
        <authorList>
            <person name="Wang L."/>
            <person name="Lim C.K."/>
            <person name="Hanson T.E."/>
            <person name="Dang H."/>
            <person name="Klotz M.G."/>
        </authorList>
    </citation>
    <scope>NUCLEOTIDE SEQUENCE [LARGE SCALE GENOMIC DNA]</scope>
    <source>
        <strain evidence="1 2">D1FHS</strain>
    </source>
</reference>